<dbReference type="AlphaFoldDB" id="A0A317V626"/>
<evidence type="ECO:0000313" key="2">
    <source>
        <dbReference type="Proteomes" id="UP000246171"/>
    </source>
</evidence>
<evidence type="ECO:0000313" key="1">
    <source>
        <dbReference type="EMBL" id="PWY68691.1"/>
    </source>
</evidence>
<accession>A0A317V626</accession>
<dbReference type="Proteomes" id="UP000246171">
    <property type="component" value="Unassembled WGS sequence"/>
</dbReference>
<name>A0A317V626_ASPEC</name>
<reference evidence="1" key="1">
    <citation type="submission" date="2016-12" db="EMBL/GenBank/DDBJ databases">
        <title>The genomes of Aspergillus section Nigri reveals drivers in fungal speciation.</title>
        <authorList>
            <consortium name="DOE Joint Genome Institute"/>
            <person name="Vesth T.C."/>
            <person name="Nybo J."/>
            <person name="Theobald S."/>
            <person name="Brandl J."/>
            <person name="Frisvad J.C."/>
            <person name="Nielsen K.F."/>
            <person name="Lyhne E.K."/>
            <person name="Kogle M.E."/>
            <person name="Kuo A."/>
            <person name="Riley R."/>
            <person name="Clum A."/>
            <person name="Nolan M."/>
            <person name="Lipzen A."/>
            <person name="Salamov A."/>
            <person name="Henrissat B."/>
            <person name="Wiebenga A."/>
            <person name="De vries R.P."/>
            <person name="Grigoriev I.V."/>
            <person name="Mortensen U.H."/>
            <person name="Andersen M.R."/>
            <person name="Baker S.E."/>
        </authorList>
    </citation>
    <scope>NUCLEOTIDE SEQUENCE</scope>
    <source>
        <strain evidence="1">CBS 122712</strain>
    </source>
</reference>
<feature type="non-terminal residue" evidence="1">
    <location>
        <position position="1"/>
    </location>
</feature>
<comment type="caution">
    <text evidence="1">The sequence shown here is derived from an EMBL/GenBank/DDBJ whole genome shotgun (WGS) entry which is preliminary data.</text>
</comment>
<dbReference type="EMBL" id="MSFU01000019">
    <property type="protein sequence ID" value="PWY68691.1"/>
    <property type="molecule type" value="Genomic_DNA"/>
</dbReference>
<dbReference type="VEuPathDB" id="FungiDB:BO83DRAFT_317012"/>
<dbReference type="RefSeq" id="XP_025386064.1">
    <property type="nucleotide sequence ID" value="XM_025527689.1"/>
</dbReference>
<protein>
    <submittedName>
        <fullName evidence="1">Uncharacterized protein</fullName>
    </submittedName>
</protein>
<keyword evidence="2" id="KW-1185">Reference proteome</keyword>
<dbReference type="GeneID" id="37049651"/>
<organism evidence="1 2">
    <name type="scientific">Aspergillus eucalypticola (strain CBS 122712 / IBT 29274)</name>
    <dbReference type="NCBI Taxonomy" id="1448314"/>
    <lineage>
        <taxon>Eukaryota</taxon>
        <taxon>Fungi</taxon>
        <taxon>Dikarya</taxon>
        <taxon>Ascomycota</taxon>
        <taxon>Pezizomycotina</taxon>
        <taxon>Eurotiomycetes</taxon>
        <taxon>Eurotiomycetidae</taxon>
        <taxon>Eurotiales</taxon>
        <taxon>Aspergillaceae</taxon>
        <taxon>Aspergillus</taxon>
        <taxon>Aspergillus subgen. Circumdati</taxon>
    </lineage>
</organism>
<sequence>GFGYPSPWCDAEKGIRHRYQAGCRYPTYASRVSRWGASPDPNPDRSRTRKYSGLAKACQYGGKLAAKPEERPNRQDRRIRVVDIFQMRGNRPIRPCRLLVVVIEAEDRVTLVLAINFPEPALSSDSKCPLYDEY</sequence>
<proteinExistence type="predicted"/>
<gene>
    <name evidence="1" type="ORF">BO83DRAFT_317012</name>
</gene>